<dbReference type="Proteomes" id="UP001341840">
    <property type="component" value="Unassembled WGS sequence"/>
</dbReference>
<sequence length="226" mass="25866">MEKEKKKHSEDQNTSTKFGVVITIYVESQRSRSTKLSKDLNNNNNNKKTKAQPLFKVPHDARKKGYDRRAQILAYSRQLRNQKKNDKVDQENDNEKVKIKLSSKASFLISSLMTGTTFTFFLKLEENKTPSTSINEFDRYDYGAFLGPEKDWAVIKRVKQGISIMDLGLLGPISRTDCQNSGRRIFRAFRVVGLPQVSCPSSLRHCLPVRMFVSYCGTSFRRGVAL</sequence>
<feature type="region of interest" description="Disordered" evidence="1">
    <location>
        <begin position="30"/>
        <end position="52"/>
    </location>
</feature>
<gene>
    <name evidence="2" type="ORF">PIB30_064316</name>
</gene>
<organism evidence="2 3">
    <name type="scientific">Stylosanthes scabra</name>
    <dbReference type="NCBI Taxonomy" id="79078"/>
    <lineage>
        <taxon>Eukaryota</taxon>
        <taxon>Viridiplantae</taxon>
        <taxon>Streptophyta</taxon>
        <taxon>Embryophyta</taxon>
        <taxon>Tracheophyta</taxon>
        <taxon>Spermatophyta</taxon>
        <taxon>Magnoliopsida</taxon>
        <taxon>eudicotyledons</taxon>
        <taxon>Gunneridae</taxon>
        <taxon>Pentapetalae</taxon>
        <taxon>rosids</taxon>
        <taxon>fabids</taxon>
        <taxon>Fabales</taxon>
        <taxon>Fabaceae</taxon>
        <taxon>Papilionoideae</taxon>
        <taxon>50 kb inversion clade</taxon>
        <taxon>dalbergioids sensu lato</taxon>
        <taxon>Dalbergieae</taxon>
        <taxon>Pterocarpus clade</taxon>
        <taxon>Stylosanthes</taxon>
    </lineage>
</organism>
<dbReference type="EMBL" id="JASCZI010061040">
    <property type="protein sequence ID" value="MED6137356.1"/>
    <property type="molecule type" value="Genomic_DNA"/>
</dbReference>
<proteinExistence type="predicted"/>
<accession>A0ABU6SLS0</accession>
<evidence type="ECO:0000313" key="3">
    <source>
        <dbReference type="Proteomes" id="UP001341840"/>
    </source>
</evidence>
<reference evidence="2 3" key="1">
    <citation type="journal article" date="2023" name="Plants (Basel)">
        <title>Bridging the Gap: Combining Genomics and Transcriptomics Approaches to Understand Stylosanthes scabra, an Orphan Legume from the Brazilian Caatinga.</title>
        <authorList>
            <person name="Ferreira-Neto J.R.C."/>
            <person name="da Silva M.D."/>
            <person name="Binneck E."/>
            <person name="de Melo N.F."/>
            <person name="da Silva R.H."/>
            <person name="de Melo A.L.T.M."/>
            <person name="Pandolfi V."/>
            <person name="Bustamante F.O."/>
            <person name="Brasileiro-Vidal A.C."/>
            <person name="Benko-Iseppon A.M."/>
        </authorList>
    </citation>
    <scope>NUCLEOTIDE SEQUENCE [LARGE SCALE GENOMIC DNA]</scope>
    <source>
        <tissue evidence="2">Leaves</tissue>
    </source>
</reference>
<evidence type="ECO:0000313" key="2">
    <source>
        <dbReference type="EMBL" id="MED6137356.1"/>
    </source>
</evidence>
<comment type="caution">
    <text evidence="2">The sequence shown here is derived from an EMBL/GenBank/DDBJ whole genome shotgun (WGS) entry which is preliminary data.</text>
</comment>
<evidence type="ECO:0000256" key="1">
    <source>
        <dbReference type="SAM" id="MobiDB-lite"/>
    </source>
</evidence>
<keyword evidence="3" id="KW-1185">Reference proteome</keyword>
<name>A0ABU6SLS0_9FABA</name>
<protein>
    <submittedName>
        <fullName evidence="2">Uncharacterized protein</fullName>
    </submittedName>
</protein>